<dbReference type="PATRIC" id="fig|935700.4.peg.1997"/>
<keyword evidence="1" id="KW-0472">Membrane</keyword>
<gene>
    <name evidence="2" type="ORF">jaqu_19300</name>
</gene>
<keyword evidence="1" id="KW-0812">Transmembrane</keyword>
<keyword evidence="1" id="KW-1133">Transmembrane helix</keyword>
<feature type="transmembrane region" description="Helical" evidence="1">
    <location>
        <begin position="34"/>
        <end position="52"/>
    </location>
</feature>
<protein>
    <submittedName>
        <fullName evidence="2">Uncharacterized protein</fullName>
    </submittedName>
</protein>
<accession>A0A0D1EFE7</accession>
<reference evidence="2 3" key="1">
    <citation type="submission" date="2015-02" db="EMBL/GenBank/DDBJ databases">
        <title>Genome Sequence of Jannaschia aquimarina DSM28248, a member of the Roseobacter clade.</title>
        <authorList>
            <person name="Voget S."/>
            <person name="Daniel R."/>
        </authorList>
    </citation>
    <scope>NUCLEOTIDE SEQUENCE [LARGE SCALE GENOMIC DNA]</scope>
    <source>
        <strain evidence="2 3">GSW-M26</strain>
    </source>
</reference>
<evidence type="ECO:0000313" key="2">
    <source>
        <dbReference type="EMBL" id="KIT16334.1"/>
    </source>
</evidence>
<evidence type="ECO:0000313" key="3">
    <source>
        <dbReference type="Proteomes" id="UP000032232"/>
    </source>
</evidence>
<sequence>MTYRSNSTNLRREKPAGFQTAFGKLTATLAEPGMAVPAVAATAMLGLGIFLFV</sequence>
<evidence type="ECO:0000256" key="1">
    <source>
        <dbReference type="SAM" id="Phobius"/>
    </source>
</evidence>
<organism evidence="2 3">
    <name type="scientific">Jannaschia aquimarina</name>
    <dbReference type="NCBI Taxonomy" id="935700"/>
    <lineage>
        <taxon>Bacteria</taxon>
        <taxon>Pseudomonadati</taxon>
        <taxon>Pseudomonadota</taxon>
        <taxon>Alphaproteobacteria</taxon>
        <taxon>Rhodobacterales</taxon>
        <taxon>Roseobacteraceae</taxon>
        <taxon>Jannaschia</taxon>
    </lineage>
</organism>
<name>A0A0D1EFE7_9RHOB</name>
<dbReference type="EMBL" id="JYFE01000036">
    <property type="protein sequence ID" value="KIT16334.1"/>
    <property type="molecule type" value="Genomic_DNA"/>
</dbReference>
<comment type="caution">
    <text evidence="2">The sequence shown here is derived from an EMBL/GenBank/DDBJ whole genome shotgun (WGS) entry which is preliminary data.</text>
</comment>
<dbReference type="AlphaFoldDB" id="A0A0D1EFE7"/>
<dbReference type="Proteomes" id="UP000032232">
    <property type="component" value="Unassembled WGS sequence"/>
</dbReference>
<proteinExistence type="predicted"/>
<keyword evidence="3" id="KW-1185">Reference proteome</keyword>